<accession>A0A8H8DIP2</accession>
<sequence length="87" mass="9148">MCLPALSAPLVARAAKSPDCSVYLAQEVGYFSDTSGTRELWYRGKEGAHDELSHGVVSGVGDTVAFAASVPPAAGVPVFFVGIWCRF</sequence>
<reference evidence="1 2" key="1">
    <citation type="journal article" name="Sci. Rep.">
        <title>Genome-scale phylogenetic analyses confirm Olpidium as the closest living zoosporic fungus to the non-flagellated, terrestrial fungi.</title>
        <authorList>
            <person name="Chang Y."/>
            <person name="Rochon D."/>
            <person name="Sekimoto S."/>
            <person name="Wang Y."/>
            <person name="Chovatia M."/>
            <person name="Sandor L."/>
            <person name="Salamov A."/>
            <person name="Grigoriev I.V."/>
            <person name="Stajich J.E."/>
            <person name="Spatafora J.W."/>
        </authorList>
    </citation>
    <scope>NUCLEOTIDE SEQUENCE [LARGE SCALE GENOMIC DNA]</scope>
    <source>
        <strain evidence="1">S191</strain>
    </source>
</reference>
<evidence type="ECO:0000313" key="1">
    <source>
        <dbReference type="EMBL" id="KAG5459848.1"/>
    </source>
</evidence>
<organism evidence="1 2">
    <name type="scientific">Olpidium bornovanus</name>
    <dbReference type="NCBI Taxonomy" id="278681"/>
    <lineage>
        <taxon>Eukaryota</taxon>
        <taxon>Fungi</taxon>
        <taxon>Fungi incertae sedis</taxon>
        <taxon>Olpidiomycota</taxon>
        <taxon>Olpidiomycotina</taxon>
        <taxon>Olpidiomycetes</taxon>
        <taxon>Olpidiales</taxon>
        <taxon>Olpidiaceae</taxon>
        <taxon>Olpidium</taxon>
    </lineage>
</organism>
<dbReference type="EMBL" id="JAEFCI010006198">
    <property type="protein sequence ID" value="KAG5459848.1"/>
    <property type="molecule type" value="Genomic_DNA"/>
</dbReference>
<comment type="caution">
    <text evidence="1">The sequence shown here is derived from an EMBL/GenBank/DDBJ whole genome shotgun (WGS) entry which is preliminary data.</text>
</comment>
<dbReference type="AlphaFoldDB" id="A0A8H8DIP2"/>
<proteinExistence type="predicted"/>
<evidence type="ECO:0000313" key="2">
    <source>
        <dbReference type="Proteomes" id="UP000673691"/>
    </source>
</evidence>
<keyword evidence="2" id="KW-1185">Reference proteome</keyword>
<gene>
    <name evidence="1" type="ORF">BJ554DRAFT_8181</name>
</gene>
<protein>
    <submittedName>
        <fullName evidence="1">Uncharacterized protein</fullName>
    </submittedName>
</protein>
<name>A0A8H8DIP2_9FUNG</name>
<dbReference type="Proteomes" id="UP000673691">
    <property type="component" value="Unassembled WGS sequence"/>
</dbReference>